<proteinExistence type="predicted"/>
<evidence type="ECO:0000313" key="1">
    <source>
        <dbReference type="EMBL" id="QXJ32668.1"/>
    </source>
</evidence>
<organism evidence="1 2">
    <name type="scientific">Saccharolobus shibatae</name>
    <dbReference type="NCBI Taxonomy" id="2286"/>
    <lineage>
        <taxon>Archaea</taxon>
        <taxon>Thermoproteota</taxon>
        <taxon>Thermoprotei</taxon>
        <taxon>Sulfolobales</taxon>
        <taxon>Sulfolobaceae</taxon>
        <taxon>Saccharolobus</taxon>
    </lineage>
</organism>
<dbReference type="GeneID" id="95649141"/>
<dbReference type="AlphaFoldDB" id="A0A8F5GWY9"/>
<reference evidence="1" key="1">
    <citation type="journal article" date="2021" name="Environ. Microbiol.">
        <title>New insights into the diversity and evolution of the archaeal mobilome from three complete genomes of Saccharolobus shibatae.</title>
        <authorList>
            <person name="Medvedeva S."/>
            <person name="Brandt D."/>
            <person name="Cvirkaite-Krupovic V."/>
            <person name="Liu Y."/>
            <person name="Severinov K."/>
            <person name="Ishino S."/>
            <person name="Ishino Y."/>
            <person name="Prangishvili D."/>
            <person name="Kalinowski J."/>
            <person name="Krupovic M."/>
        </authorList>
    </citation>
    <scope>NUCLEOTIDE SEQUENCE</scope>
    <source>
        <strain evidence="1">BEU9</strain>
    </source>
</reference>
<name>A0A8F5GWY9_9CREN</name>
<gene>
    <name evidence="1" type="ORF">J5U21_02319</name>
</gene>
<sequence>MVVHDYSEVDLDIVDETLRNREYKKILKIVLTIKDRVKIFGILLGLNEL</sequence>
<dbReference type="EMBL" id="CP077715">
    <property type="protein sequence ID" value="QXJ32668.1"/>
    <property type="molecule type" value="Genomic_DNA"/>
</dbReference>
<evidence type="ECO:0000313" key="2">
    <source>
        <dbReference type="Proteomes" id="UP000693941"/>
    </source>
</evidence>
<accession>A0A8F5GWY9</accession>
<protein>
    <submittedName>
        <fullName evidence="1">Uncharacterized protein</fullName>
    </submittedName>
</protein>
<dbReference type="Proteomes" id="UP000693941">
    <property type="component" value="Chromosome"/>
</dbReference>
<dbReference type="RefSeq" id="WP_218260760.1">
    <property type="nucleotide sequence ID" value="NZ_CP077715.1"/>
</dbReference>